<keyword evidence="1" id="KW-1133">Transmembrane helix</keyword>
<evidence type="ECO:0008006" key="4">
    <source>
        <dbReference type="Google" id="ProtNLM"/>
    </source>
</evidence>
<protein>
    <recommendedName>
        <fullName evidence="4">7TM GPCR serpentine receptor class x (Srx) domain-containing protein</fullName>
    </recommendedName>
</protein>
<gene>
    <name evidence="2" type="primary">Necator_chrII.g4450</name>
    <name evidence="2" type="ORF">RB195_016658</name>
</gene>
<sequence>MTGCYVISTCAFLITSIVHLMNRRAYHPIFSFLFLLLLAVYVFSNSLNVAEFVIVHLVTGIVIYIKLDLMKRDHLLEEILQFAISMIIIVMLVFLLYMNVRLTQLLQGGNGRLSTRYQLIENIKILRLLVPVVVFDTTVCAVDLIGAVFFNIQPAFNKIDCSNSAFYLPAYFVFRLVSYDKLLL</sequence>
<feature type="transmembrane region" description="Helical" evidence="1">
    <location>
        <begin position="79"/>
        <end position="98"/>
    </location>
</feature>
<evidence type="ECO:0000256" key="1">
    <source>
        <dbReference type="SAM" id="Phobius"/>
    </source>
</evidence>
<comment type="caution">
    <text evidence="2">The sequence shown here is derived from an EMBL/GenBank/DDBJ whole genome shotgun (WGS) entry which is preliminary data.</text>
</comment>
<proteinExistence type="predicted"/>
<dbReference type="PANTHER" id="PTHR47518">
    <property type="entry name" value="SERPENTINE RECEPTOR CLASS EPSILON-13-RELATED"/>
    <property type="match status" value="1"/>
</dbReference>
<dbReference type="Proteomes" id="UP001303046">
    <property type="component" value="Unassembled WGS sequence"/>
</dbReference>
<keyword evidence="3" id="KW-1185">Reference proteome</keyword>
<organism evidence="2 3">
    <name type="scientific">Necator americanus</name>
    <name type="common">Human hookworm</name>
    <dbReference type="NCBI Taxonomy" id="51031"/>
    <lineage>
        <taxon>Eukaryota</taxon>
        <taxon>Metazoa</taxon>
        <taxon>Ecdysozoa</taxon>
        <taxon>Nematoda</taxon>
        <taxon>Chromadorea</taxon>
        <taxon>Rhabditida</taxon>
        <taxon>Rhabditina</taxon>
        <taxon>Rhabditomorpha</taxon>
        <taxon>Strongyloidea</taxon>
        <taxon>Ancylostomatidae</taxon>
        <taxon>Bunostominae</taxon>
        <taxon>Necator</taxon>
    </lineage>
</organism>
<dbReference type="PANTHER" id="PTHR47518:SF9">
    <property type="entry name" value="SERPENTINE RECEPTOR, CLASS T"/>
    <property type="match status" value="1"/>
</dbReference>
<name>A0ABR1C324_NECAM</name>
<dbReference type="EMBL" id="JAVFWL010000002">
    <property type="protein sequence ID" value="KAK6732406.1"/>
    <property type="molecule type" value="Genomic_DNA"/>
</dbReference>
<keyword evidence="1" id="KW-0472">Membrane</keyword>
<feature type="transmembrane region" description="Helical" evidence="1">
    <location>
        <begin position="25"/>
        <end position="43"/>
    </location>
</feature>
<dbReference type="InterPro" id="IPR052854">
    <property type="entry name" value="Serpentine_rcpt_epsilon"/>
</dbReference>
<feature type="transmembrane region" description="Helical" evidence="1">
    <location>
        <begin position="128"/>
        <end position="150"/>
    </location>
</feature>
<reference evidence="2 3" key="1">
    <citation type="submission" date="2023-08" db="EMBL/GenBank/DDBJ databases">
        <title>A Necator americanus chromosomal reference genome.</title>
        <authorList>
            <person name="Ilik V."/>
            <person name="Petrzelkova K.J."/>
            <person name="Pardy F."/>
            <person name="Fuh T."/>
            <person name="Niatou-Singa F.S."/>
            <person name="Gouil Q."/>
            <person name="Baker L."/>
            <person name="Ritchie M.E."/>
            <person name="Jex A.R."/>
            <person name="Gazzola D."/>
            <person name="Li H."/>
            <person name="Toshio Fujiwara R."/>
            <person name="Zhan B."/>
            <person name="Aroian R.V."/>
            <person name="Pafco B."/>
            <person name="Schwarz E.M."/>
        </authorList>
    </citation>
    <scope>NUCLEOTIDE SEQUENCE [LARGE SCALE GENOMIC DNA]</scope>
    <source>
        <strain evidence="2 3">Aroian</strain>
        <tissue evidence="2">Whole animal</tissue>
    </source>
</reference>
<evidence type="ECO:0000313" key="3">
    <source>
        <dbReference type="Proteomes" id="UP001303046"/>
    </source>
</evidence>
<accession>A0ABR1C324</accession>
<keyword evidence="1" id="KW-0812">Transmembrane</keyword>
<evidence type="ECO:0000313" key="2">
    <source>
        <dbReference type="EMBL" id="KAK6732406.1"/>
    </source>
</evidence>